<name>B9BHK0_9BURK</name>
<evidence type="ECO:0000313" key="2">
    <source>
        <dbReference type="Proteomes" id="UP000004535"/>
    </source>
</evidence>
<protein>
    <submittedName>
        <fullName evidence="1">Uncharacterized protein</fullName>
    </submittedName>
</protein>
<proteinExistence type="predicted"/>
<dbReference type="AlphaFoldDB" id="B9BHK0"/>
<dbReference type="Proteomes" id="UP000004535">
    <property type="component" value="Unassembled WGS sequence"/>
</dbReference>
<gene>
    <name evidence="1" type="ORF">BURMUCGD2_4555</name>
</gene>
<accession>B9BHK0</accession>
<reference evidence="1 2" key="1">
    <citation type="journal article" date="2012" name="J. Bacteriol.">
        <title>Draft Genome Sequence Determination for Cystic Fibrosis and Chronic Granulomatous Disease Burkholderia multivorans Isolates.</title>
        <authorList>
            <person name="Varga J.J."/>
            <person name="Losada L."/>
            <person name="Zelazny A.M."/>
            <person name="Brinkac L."/>
            <person name="Harkins D."/>
            <person name="Radune D."/>
            <person name="Hostetler J."/>
            <person name="Sampaio E.P."/>
            <person name="Ronning C.M."/>
            <person name="Nierman W.C."/>
            <person name="Greenberg D.E."/>
            <person name="Holland S.M."/>
            <person name="Goldberg J.B."/>
        </authorList>
    </citation>
    <scope>NUCLEOTIDE SEQUENCE [LARGE SCALE GENOMIC DNA]</scope>
    <source>
        <strain evidence="1 2">CGD2</strain>
    </source>
</reference>
<sequence length="56" mass="6233">MGRVVQDRAASAVPLHRHRLRVLGTDRLDALSARVGGTPTRRKIMPIFREDAVIVT</sequence>
<comment type="caution">
    <text evidence="1">The sequence shown here is derived from an EMBL/GenBank/DDBJ whole genome shotgun (WGS) entry which is preliminary data.</text>
</comment>
<evidence type="ECO:0000313" key="1">
    <source>
        <dbReference type="EMBL" id="EEE09183.1"/>
    </source>
</evidence>
<organism evidence="1 2">
    <name type="scientific">Burkholderia multivorans CGD2</name>
    <dbReference type="NCBI Taxonomy" id="513052"/>
    <lineage>
        <taxon>Bacteria</taxon>
        <taxon>Pseudomonadati</taxon>
        <taxon>Pseudomonadota</taxon>
        <taxon>Betaproteobacteria</taxon>
        <taxon>Burkholderiales</taxon>
        <taxon>Burkholderiaceae</taxon>
        <taxon>Burkholderia</taxon>
        <taxon>Burkholderia cepacia complex</taxon>
    </lineage>
</organism>
<dbReference type="EMBL" id="ACFC01000001">
    <property type="protein sequence ID" value="EEE09183.1"/>
    <property type="molecule type" value="Genomic_DNA"/>
</dbReference>